<reference evidence="2 3" key="1">
    <citation type="submission" date="2013-11" db="EMBL/GenBank/DDBJ databases">
        <title>Genome sequencing of Stegodyphus mimosarum.</title>
        <authorList>
            <person name="Bechsgaard J."/>
        </authorList>
    </citation>
    <scope>NUCLEOTIDE SEQUENCE [LARGE SCALE GENOMIC DNA]</scope>
</reference>
<dbReference type="Gene3D" id="3.40.525.10">
    <property type="entry name" value="CRAL-TRIO lipid binding domain"/>
    <property type="match status" value="1"/>
</dbReference>
<dbReference type="SUPFAM" id="SSF52087">
    <property type="entry name" value="CRAL/TRIO domain"/>
    <property type="match status" value="1"/>
</dbReference>
<dbReference type="Gene3D" id="1.10.8.20">
    <property type="entry name" value="N-terminal domain of phosphatidylinositol transfer protein sec14p"/>
    <property type="match status" value="1"/>
</dbReference>
<dbReference type="OMA" id="TPEMEMI"/>
<dbReference type="EMBL" id="KK121584">
    <property type="protein sequence ID" value="KFM80786.1"/>
    <property type="molecule type" value="Genomic_DNA"/>
</dbReference>
<dbReference type="GO" id="GO:1902936">
    <property type="term" value="F:phosphatidylinositol bisphosphate binding"/>
    <property type="evidence" value="ECO:0007669"/>
    <property type="project" value="TreeGrafter"/>
</dbReference>
<sequence>MALVPYSVEGLTPEMEMIAQRDLGETPPVRKDSLEKLKQLIANEPDFHPYMDDKFLLMFLRHKKHDVKKTFKTLRNYYHFKEKYSRIFTDFLPSEGKEVMDMNCYSLLPYRDSQGRTIVVCLPGRFEWQEASVNDLMAMALIVGFLGHKIDAVSVCGWVMIFDVKNFSLADLLRFVTIRFLLFAFNSLQDCLPFRIKEIHLVNEPGLYRTTYNAVKHALPKKIRERVFLHG</sequence>
<dbReference type="Pfam" id="PF00650">
    <property type="entry name" value="CRAL_TRIO"/>
    <property type="match status" value="1"/>
</dbReference>
<dbReference type="InterPro" id="IPR036865">
    <property type="entry name" value="CRAL-TRIO_dom_sf"/>
</dbReference>
<dbReference type="PRINTS" id="PR00180">
    <property type="entry name" value="CRETINALDHBP"/>
</dbReference>
<gene>
    <name evidence="2" type="ORF">X975_06734</name>
</gene>
<evidence type="ECO:0000313" key="3">
    <source>
        <dbReference type="Proteomes" id="UP000054359"/>
    </source>
</evidence>
<dbReference type="InterPro" id="IPR036273">
    <property type="entry name" value="CRAL/TRIO_N_dom_sf"/>
</dbReference>
<dbReference type="CDD" id="cd00170">
    <property type="entry name" value="SEC14"/>
    <property type="match status" value="1"/>
</dbReference>
<dbReference type="Proteomes" id="UP000054359">
    <property type="component" value="Unassembled WGS sequence"/>
</dbReference>
<keyword evidence="3" id="KW-1185">Reference proteome</keyword>
<accession>A0A087UTU7</accession>
<dbReference type="GO" id="GO:0016020">
    <property type="term" value="C:membrane"/>
    <property type="evidence" value="ECO:0007669"/>
    <property type="project" value="TreeGrafter"/>
</dbReference>
<feature type="domain" description="CRAL-TRIO" evidence="1">
    <location>
        <begin position="95"/>
        <end position="231"/>
    </location>
</feature>
<dbReference type="STRING" id="407821.A0A087UTU7"/>
<dbReference type="OrthoDB" id="75724at2759"/>
<dbReference type="InterPro" id="IPR011074">
    <property type="entry name" value="CRAL/TRIO_N_dom"/>
</dbReference>
<organism evidence="2 3">
    <name type="scientific">Stegodyphus mimosarum</name>
    <name type="common">African social velvet spider</name>
    <dbReference type="NCBI Taxonomy" id="407821"/>
    <lineage>
        <taxon>Eukaryota</taxon>
        <taxon>Metazoa</taxon>
        <taxon>Ecdysozoa</taxon>
        <taxon>Arthropoda</taxon>
        <taxon>Chelicerata</taxon>
        <taxon>Arachnida</taxon>
        <taxon>Araneae</taxon>
        <taxon>Araneomorphae</taxon>
        <taxon>Entelegynae</taxon>
        <taxon>Eresoidea</taxon>
        <taxon>Eresidae</taxon>
        <taxon>Stegodyphus</taxon>
    </lineage>
</organism>
<dbReference type="PROSITE" id="PS50191">
    <property type="entry name" value="CRAL_TRIO"/>
    <property type="match status" value="1"/>
</dbReference>
<evidence type="ECO:0000313" key="2">
    <source>
        <dbReference type="EMBL" id="KFM80786.1"/>
    </source>
</evidence>
<feature type="non-terminal residue" evidence="2">
    <location>
        <position position="231"/>
    </location>
</feature>
<name>A0A087UTU7_STEMI</name>
<protein>
    <submittedName>
        <fullName evidence="2">Alpha-tocopherol transfer protein-like protein</fullName>
    </submittedName>
</protein>
<dbReference type="InterPro" id="IPR001251">
    <property type="entry name" value="CRAL-TRIO_dom"/>
</dbReference>
<dbReference type="SUPFAM" id="SSF46938">
    <property type="entry name" value="CRAL/TRIO N-terminal domain"/>
    <property type="match status" value="1"/>
</dbReference>
<dbReference type="PANTHER" id="PTHR10174">
    <property type="entry name" value="ALPHA-TOCOPHEROL TRANSFER PROTEIN-RELATED"/>
    <property type="match status" value="1"/>
</dbReference>
<dbReference type="Gene3D" id="1.20.5.1200">
    <property type="entry name" value="Alpha-tocopherol transfer"/>
    <property type="match status" value="1"/>
</dbReference>
<evidence type="ECO:0000259" key="1">
    <source>
        <dbReference type="PROSITE" id="PS50191"/>
    </source>
</evidence>
<dbReference type="AlphaFoldDB" id="A0A087UTU7"/>
<dbReference type="PANTHER" id="PTHR10174:SF130">
    <property type="entry name" value="ALPHA-TOCOPHEROL TRANSFER PROTEIN-LIKE"/>
    <property type="match status" value="1"/>
</dbReference>
<dbReference type="SMART" id="SM01100">
    <property type="entry name" value="CRAL_TRIO_N"/>
    <property type="match status" value="1"/>
</dbReference>
<proteinExistence type="predicted"/>